<evidence type="ECO:0000313" key="9">
    <source>
        <dbReference type="EMBL" id="CUU43063.1"/>
    </source>
</evidence>
<dbReference type="OrthoDB" id="9808041at2"/>
<dbReference type="Gene3D" id="3.30.1130.10">
    <property type="match status" value="1"/>
</dbReference>
<proteinExistence type="inferred from homology"/>
<dbReference type="InterPro" id="IPR006157">
    <property type="entry name" value="FolB_dom"/>
</dbReference>
<dbReference type="GO" id="GO:0046656">
    <property type="term" value="P:folic acid biosynthetic process"/>
    <property type="evidence" value="ECO:0007669"/>
    <property type="project" value="UniProtKB-UniRule"/>
</dbReference>
<dbReference type="RefSeq" id="WP_055038015.1">
    <property type="nucleotide sequence ID" value="NZ_AP014854.2"/>
</dbReference>
<evidence type="ECO:0000313" key="10">
    <source>
        <dbReference type="Proteomes" id="UP000065734"/>
    </source>
</evidence>
<dbReference type="PANTHER" id="PTHR42844:SF1">
    <property type="entry name" value="DIHYDRONEOPTERIN ALDOLASE 1-RELATED"/>
    <property type="match status" value="1"/>
</dbReference>
<dbReference type="STRING" id="1079.BVIR_2636"/>
<dbReference type="SMART" id="SM00905">
    <property type="entry name" value="FolB"/>
    <property type="match status" value="1"/>
</dbReference>
<dbReference type="SUPFAM" id="SSF55620">
    <property type="entry name" value="Tetrahydrobiopterin biosynthesis enzymes-like"/>
    <property type="match status" value="1"/>
</dbReference>
<dbReference type="InterPro" id="IPR006156">
    <property type="entry name" value="Dihydroneopterin_aldolase"/>
</dbReference>
<comment type="pathway">
    <text evidence="2 6">Cofactor biosynthesis; tetrahydrofolate biosynthesis; 2-amino-4-hydroxy-6-hydroxymethyl-7,8-dihydropteridine diphosphate from 7,8-dihydroneopterin triphosphate: step 3/4.</text>
</comment>
<organism evidence="9 10">
    <name type="scientific">Blastochloris viridis</name>
    <name type="common">Rhodopseudomonas viridis</name>
    <dbReference type="NCBI Taxonomy" id="1079"/>
    <lineage>
        <taxon>Bacteria</taxon>
        <taxon>Pseudomonadati</taxon>
        <taxon>Pseudomonadota</taxon>
        <taxon>Alphaproteobacteria</taxon>
        <taxon>Hyphomicrobiales</taxon>
        <taxon>Blastochloridaceae</taxon>
        <taxon>Blastochloris</taxon>
    </lineage>
</organism>
<dbReference type="EMBL" id="LN907867">
    <property type="protein sequence ID" value="CUU43063.1"/>
    <property type="molecule type" value="Genomic_DNA"/>
</dbReference>
<name>A0A0H5BEY2_BLAVI</name>
<comment type="function">
    <text evidence="6">Catalyzes the conversion of 7,8-dihydroneopterin to 6-hydroxymethyl-7,8-dihydropterin.</text>
</comment>
<keyword evidence="4 6" id="KW-0289">Folate biosynthesis</keyword>
<dbReference type="AlphaFoldDB" id="A0A0H5BEY2"/>
<dbReference type="UniPathway" id="UPA00077">
    <property type="reaction ID" value="UER00154"/>
</dbReference>
<dbReference type="NCBIfam" id="TIGR00526">
    <property type="entry name" value="folB_dom"/>
    <property type="match status" value="1"/>
</dbReference>
<evidence type="ECO:0000256" key="4">
    <source>
        <dbReference type="ARBA" id="ARBA00022909"/>
    </source>
</evidence>
<comment type="similarity">
    <text evidence="3 6">Belongs to the DHNA family.</text>
</comment>
<reference evidence="10" key="3">
    <citation type="journal article" date="2016" name="Genome Announc.">
        <title>Revised genome sequence of the purple photosynthetic bacterium Blastochloris viridis.</title>
        <authorList>
            <person name="Liu L.N."/>
            <person name="Faulkner M."/>
            <person name="Liu X."/>
            <person name="Huang F."/>
            <person name="Darby A.C."/>
            <person name="Hall N."/>
        </authorList>
    </citation>
    <scope>NUCLEOTIDE SEQUENCE [LARGE SCALE GENOMIC DNA]</scope>
    <source>
        <strain evidence="10">ATCC 19567 / DSM 133 / F</strain>
    </source>
</reference>
<sequence>MSDRIFVKGLMLHAFHGCHAFEAEIGQHFALDITLDLDLGAAVATDRLSATVSYDAIVTVAREAFLGRRYKLVEAAAGALTEALFATFPSIEAIEVTVRKPNAPLTAVFAEVGVTLVRRRGAA</sequence>
<protein>
    <recommendedName>
        <fullName evidence="6">7,8-dihydroneopterin aldolase</fullName>
        <ecNumber evidence="6">4.1.2.25</ecNumber>
    </recommendedName>
</protein>
<accession>A0A0H5BEY2</accession>
<dbReference type="PANTHER" id="PTHR42844">
    <property type="entry name" value="DIHYDRONEOPTERIN ALDOLASE 1-RELATED"/>
    <property type="match status" value="1"/>
</dbReference>
<evidence type="ECO:0000256" key="5">
    <source>
        <dbReference type="ARBA" id="ARBA00023239"/>
    </source>
</evidence>
<keyword evidence="5 6" id="KW-0456">Lyase</keyword>
<reference evidence="9" key="2">
    <citation type="submission" date="2015-11" db="EMBL/GenBank/DDBJ databases">
        <authorList>
            <person name="Zhang Y."/>
            <person name="Guo Z."/>
        </authorList>
    </citation>
    <scope>NUCLEOTIDE SEQUENCE</scope>
    <source>
        <strain evidence="9">1</strain>
    </source>
</reference>
<dbReference type="InterPro" id="IPR043133">
    <property type="entry name" value="GTP-CH-I_C/QueF"/>
</dbReference>
<dbReference type="Pfam" id="PF02152">
    <property type="entry name" value="FolB"/>
    <property type="match status" value="1"/>
</dbReference>
<dbReference type="Proteomes" id="UP000065734">
    <property type="component" value="Chromosome I"/>
</dbReference>
<feature type="domain" description="Dihydroneopterin aldolase/epimerase" evidence="7">
    <location>
        <begin position="5"/>
        <end position="118"/>
    </location>
</feature>
<comment type="catalytic activity">
    <reaction evidence="1 6">
        <text>7,8-dihydroneopterin = 6-hydroxymethyl-7,8-dihydropterin + glycolaldehyde</text>
        <dbReference type="Rhea" id="RHEA:10540"/>
        <dbReference type="ChEBI" id="CHEBI:17001"/>
        <dbReference type="ChEBI" id="CHEBI:17071"/>
        <dbReference type="ChEBI" id="CHEBI:44841"/>
        <dbReference type="EC" id="4.1.2.25"/>
    </reaction>
</comment>
<evidence type="ECO:0000256" key="1">
    <source>
        <dbReference type="ARBA" id="ARBA00001353"/>
    </source>
</evidence>
<dbReference type="CDD" id="cd00534">
    <property type="entry name" value="DHNA_DHNTPE"/>
    <property type="match status" value="1"/>
</dbReference>
<reference evidence="8" key="1">
    <citation type="journal article" date="2015" name="Genome Announc.">
        <title>Complete Genome Sequence of the Bacteriochlorophyll b-Producing Photosynthetic Bacterium Blastochloris viridis.</title>
        <authorList>
            <person name="Tsukatani Y."/>
            <person name="Hirose Y."/>
            <person name="Harada J."/>
            <person name="Misawa N."/>
            <person name="Mori K."/>
            <person name="Inoue K."/>
            <person name="Tamiaki H."/>
        </authorList>
    </citation>
    <scope>NUCLEOTIDE SEQUENCE [LARGE SCALE GENOMIC DNA]</scope>
    <source>
        <strain evidence="8">DSM 133</strain>
    </source>
</reference>
<dbReference type="EC" id="4.1.2.25" evidence="6"/>
<keyword evidence="10" id="KW-1185">Reference proteome</keyword>
<evidence type="ECO:0000256" key="2">
    <source>
        <dbReference type="ARBA" id="ARBA00005013"/>
    </source>
</evidence>
<dbReference type="GO" id="GO:0004150">
    <property type="term" value="F:dihydroneopterin aldolase activity"/>
    <property type="evidence" value="ECO:0007669"/>
    <property type="project" value="UniProtKB-UniRule"/>
</dbReference>
<evidence type="ECO:0000256" key="6">
    <source>
        <dbReference type="RuleBase" id="RU362079"/>
    </source>
</evidence>
<evidence type="ECO:0000313" key="8">
    <source>
        <dbReference type="EMBL" id="BAR99659.1"/>
    </source>
</evidence>
<dbReference type="GO" id="GO:0046654">
    <property type="term" value="P:tetrahydrofolate biosynthetic process"/>
    <property type="evidence" value="ECO:0007669"/>
    <property type="project" value="UniProtKB-UniRule"/>
</dbReference>
<gene>
    <name evidence="9" type="primary">folB</name>
    <name evidence="8" type="ORF">BV133_2066</name>
    <name evidence="9" type="ORF">BVIRIDIS_20800</name>
</gene>
<dbReference type="NCBIfam" id="TIGR00525">
    <property type="entry name" value="folB"/>
    <property type="match status" value="1"/>
</dbReference>
<evidence type="ECO:0000256" key="3">
    <source>
        <dbReference type="ARBA" id="ARBA00005708"/>
    </source>
</evidence>
<dbReference type="KEGG" id="bvr:BVIR_2636"/>
<dbReference type="EMBL" id="AP014854">
    <property type="protein sequence ID" value="BAR99659.1"/>
    <property type="molecule type" value="Genomic_DNA"/>
</dbReference>
<dbReference type="GO" id="GO:0005737">
    <property type="term" value="C:cytoplasm"/>
    <property type="evidence" value="ECO:0007669"/>
    <property type="project" value="TreeGrafter"/>
</dbReference>
<evidence type="ECO:0000259" key="7">
    <source>
        <dbReference type="SMART" id="SM00905"/>
    </source>
</evidence>